<organism evidence="2 3">
    <name type="scientific">Coilia grayii</name>
    <name type="common">Gray's grenadier anchovy</name>
    <dbReference type="NCBI Taxonomy" id="363190"/>
    <lineage>
        <taxon>Eukaryota</taxon>
        <taxon>Metazoa</taxon>
        <taxon>Chordata</taxon>
        <taxon>Craniata</taxon>
        <taxon>Vertebrata</taxon>
        <taxon>Euteleostomi</taxon>
        <taxon>Actinopterygii</taxon>
        <taxon>Neopterygii</taxon>
        <taxon>Teleostei</taxon>
        <taxon>Clupei</taxon>
        <taxon>Clupeiformes</taxon>
        <taxon>Clupeoidei</taxon>
        <taxon>Engraulidae</taxon>
        <taxon>Coilinae</taxon>
        <taxon>Coilia</taxon>
    </lineage>
</organism>
<feature type="compositionally biased region" description="Polar residues" evidence="1">
    <location>
        <begin position="100"/>
        <end position="117"/>
    </location>
</feature>
<evidence type="ECO:0000256" key="1">
    <source>
        <dbReference type="SAM" id="MobiDB-lite"/>
    </source>
</evidence>
<dbReference type="Proteomes" id="UP001591681">
    <property type="component" value="Unassembled WGS sequence"/>
</dbReference>
<dbReference type="PANTHER" id="PTHR16915:SF0">
    <property type="entry name" value="RADIATION-INDUCIBLE IMMEDIATE-EARLY GENE IEX-1"/>
    <property type="match status" value="1"/>
</dbReference>
<dbReference type="AlphaFoldDB" id="A0ABD1JYA0"/>
<dbReference type="EMBL" id="JBHFQA010000010">
    <property type="protein sequence ID" value="KAL2091823.1"/>
    <property type="molecule type" value="Genomic_DNA"/>
</dbReference>
<proteinExistence type="predicted"/>
<protein>
    <recommendedName>
        <fullName evidence="4">Radiation-inducible immediate-early gene IEX-1</fullName>
    </recommendedName>
</protein>
<dbReference type="PANTHER" id="PTHR16915">
    <property type="entry name" value="IMMEDIATE EARLY RESPONSE 3"/>
    <property type="match status" value="1"/>
</dbReference>
<feature type="region of interest" description="Disordered" evidence="1">
    <location>
        <begin position="92"/>
        <end position="123"/>
    </location>
</feature>
<name>A0ABD1JYA0_9TELE</name>
<reference evidence="2 3" key="1">
    <citation type="submission" date="2024-09" db="EMBL/GenBank/DDBJ databases">
        <title>A chromosome-level genome assembly of Gray's grenadier anchovy, Coilia grayii.</title>
        <authorList>
            <person name="Fu Z."/>
        </authorList>
    </citation>
    <scope>NUCLEOTIDE SEQUENCE [LARGE SCALE GENOMIC DNA]</scope>
    <source>
        <strain evidence="2">G4</strain>
        <tissue evidence="2">Muscle</tissue>
    </source>
</reference>
<keyword evidence="3" id="KW-1185">Reference proteome</keyword>
<accession>A0ABD1JYA0</accession>
<comment type="caution">
    <text evidence="2">The sequence shown here is derived from an EMBL/GenBank/DDBJ whole genome shotgun (WGS) entry which is preliminary data.</text>
</comment>
<evidence type="ECO:0000313" key="3">
    <source>
        <dbReference type="Proteomes" id="UP001591681"/>
    </source>
</evidence>
<gene>
    <name evidence="2" type="ORF">ACEWY4_011621</name>
</gene>
<evidence type="ECO:0008006" key="4">
    <source>
        <dbReference type="Google" id="ProtNLM"/>
    </source>
</evidence>
<evidence type="ECO:0000313" key="2">
    <source>
        <dbReference type="EMBL" id="KAL2091823.1"/>
    </source>
</evidence>
<dbReference type="InterPro" id="IPR024829">
    <property type="entry name" value="IEX-1"/>
</dbReference>
<dbReference type="PRINTS" id="PR02100">
    <property type="entry name" value="GENEIEX1"/>
</dbReference>
<sequence length="159" mass="17269">MCTTESPTSCCQAIRAMPVPGIAPIPVTGHLQKPWAPPPQPLRPRARRRVLYPPLVRRTRPKEQPDLARRSLLLLSALLFLQIYTEEGVSTGPWEPLQAESVTPTTAAASGPSQQHPQGGPSLECKALAWGGPGELEMELEPCSELCVNLPARVQRLVA</sequence>